<evidence type="ECO:0000313" key="2">
    <source>
        <dbReference type="Proteomes" id="UP001341840"/>
    </source>
</evidence>
<name>A0ABU6W441_9FABA</name>
<protein>
    <submittedName>
        <fullName evidence="1">Uncharacterized protein</fullName>
    </submittedName>
</protein>
<keyword evidence="2" id="KW-1185">Reference proteome</keyword>
<proteinExistence type="predicted"/>
<dbReference type="Proteomes" id="UP001341840">
    <property type="component" value="Unassembled WGS sequence"/>
</dbReference>
<accession>A0ABU6W441</accession>
<organism evidence="1 2">
    <name type="scientific">Stylosanthes scabra</name>
    <dbReference type="NCBI Taxonomy" id="79078"/>
    <lineage>
        <taxon>Eukaryota</taxon>
        <taxon>Viridiplantae</taxon>
        <taxon>Streptophyta</taxon>
        <taxon>Embryophyta</taxon>
        <taxon>Tracheophyta</taxon>
        <taxon>Spermatophyta</taxon>
        <taxon>Magnoliopsida</taxon>
        <taxon>eudicotyledons</taxon>
        <taxon>Gunneridae</taxon>
        <taxon>Pentapetalae</taxon>
        <taxon>rosids</taxon>
        <taxon>fabids</taxon>
        <taxon>Fabales</taxon>
        <taxon>Fabaceae</taxon>
        <taxon>Papilionoideae</taxon>
        <taxon>50 kb inversion clade</taxon>
        <taxon>dalbergioids sensu lato</taxon>
        <taxon>Dalbergieae</taxon>
        <taxon>Pterocarpus clade</taxon>
        <taxon>Stylosanthes</taxon>
    </lineage>
</organism>
<dbReference type="EMBL" id="JASCZI010181273">
    <property type="protein sequence ID" value="MED6180667.1"/>
    <property type="molecule type" value="Genomic_DNA"/>
</dbReference>
<gene>
    <name evidence="1" type="ORF">PIB30_012265</name>
</gene>
<evidence type="ECO:0000313" key="1">
    <source>
        <dbReference type="EMBL" id="MED6180667.1"/>
    </source>
</evidence>
<reference evidence="1 2" key="1">
    <citation type="journal article" date="2023" name="Plants (Basel)">
        <title>Bridging the Gap: Combining Genomics and Transcriptomics Approaches to Understand Stylosanthes scabra, an Orphan Legume from the Brazilian Caatinga.</title>
        <authorList>
            <person name="Ferreira-Neto J.R.C."/>
            <person name="da Silva M.D."/>
            <person name="Binneck E."/>
            <person name="de Melo N.F."/>
            <person name="da Silva R.H."/>
            <person name="de Melo A.L.T.M."/>
            <person name="Pandolfi V."/>
            <person name="Bustamante F.O."/>
            <person name="Brasileiro-Vidal A.C."/>
            <person name="Benko-Iseppon A.M."/>
        </authorList>
    </citation>
    <scope>NUCLEOTIDE SEQUENCE [LARGE SCALE GENOMIC DNA]</scope>
    <source>
        <tissue evidence="1">Leaves</tissue>
    </source>
</reference>
<comment type="caution">
    <text evidence="1">The sequence shown here is derived from an EMBL/GenBank/DDBJ whole genome shotgun (WGS) entry which is preliminary data.</text>
</comment>
<sequence>MASPAENPVRSLNPDVNDEEPVIVLHASDIQFGIERCSKSLIGRLLFDRSFSGATIETAMHSIWRQPDGFKVLDLGGNKYEVWKPAMSQLRFDWLDITKPLRRP</sequence>